<dbReference type="OrthoDB" id="190162at2"/>
<dbReference type="InParanoid" id="A0A317ZGX9"/>
<protein>
    <submittedName>
        <fullName evidence="1">Uncharacterized protein</fullName>
    </submittedName>
</protein>
<proteinExistence type="predicted"/>
<dbReference type="RefSeq" id="WP_110131616.1">
    <property type="nucleotide sequence ID" value="NZ_QHJQ01000008.1"/>
</dbReference>
<evidence type="ECO:0000313" key="1">
    <source>
        <dbReference type="EMBL" id="PXA03617.1"/>
    </source>
</evidence>
<reference evidence="1 2" key="1">
    <citation type="submission" date="2018-05" db="EMBL/GenBank/DDBJ databases">
        <title>Coraliomargarita sinensis sp. nov., isolated from a marine solar saltern.</title>
        <authorList>
            <person name="Zhou L.Y."/>
        </authorList>
    </citation>
    <scope>NUCLEOTIDE SEQUENCE [LARGE SCALE GENOMIC DNA]</scope>
    <source>
        <strain evidence="1 2">WN38</strain>
    </source>
</reference>
<dbReference type="Proteomes" id="UP000247099">
    <property type="component" value="Unassembled WGS sequence"/>
</dbReference>
<dbReference type="EMBL" id="QHJQ01000008">
    <property type="protein sequence ID" value="PXA03617.1"/>
    <property type="molecule type" value="Genomic_DNA"/>
</dbReference>
<accession>A0A317ZGX9</accession>
<name>A0A317ZGX9_9BACT</name>
<dbReference type="AlphaFoldDB" id="A0A317ZGX9"/>
<organism evidence="1 2">
    <name type="scientific">Coraliomargarita sinensis</name>
    <dbReference type="NCBI Taxonomy" id="2174842"/>
    <lineage>
        <taxon>Bacteria</taxon>
        <taxon>Pseudomonadati</taxon>
        <taxon>Verrucomicrobiota</taxon>
        <taxon>Opitutia</taxon>
        <taxon>Puniceicoccales</taxon>
        <taxon>Coraliomargaritaceae</taxon>
        <taxon>Coraliomargarita</taxon>
    </lineage>
</organism>
<comment type="caution">
    <text evidence="1">The sequence shown here is derived from an EMBL/GenBank/DDBJ whole genome shotgun (WGS) entry which is preliminary data.</text>
</comment>
<gene>
    <name evidence="1" type="ORF">DDZ13_11595</name>
</gene>
<keyword evidence="2" id="KW-1185">Reference proteome</keyword>
<evidence type="ECO:0000313" key="2">
    <source>
        <dbReference type="Proteomes" id="UP000247099"/>
    </source>
</evidence>
<sequence length="273" mass="31664">MGQLRRIILRLTHSSPERKACRALLAAAKKGDREQYLALASNYLDLAQAYFGNSLREAPETRLDRTGQIFTALWQHLRYAERLSDFEFMLASSLIDNSPENGPIHSENPLVTRIRLLPPRVRFAFIAYEFERWSPRWVALVMRCKPRALHRLLSEARCELCGVSWDSLCREERDCLQAVSLSFEQCPNLRANKALSKRVARYPRISEIKAQWLELAPELVEARHRFLPHREEREATLNGILTGISQKPMRRPALVDRVLNTVHFTRHARIKVS</sequence>